<proteinExistence type="predicted"/>
<dbReference type="PANTHER" id="PTHR43428:SF1">
    <property type="entry name" value="ARSENATE REDUCTASE"/>
    <property type="match status" value="1"/>
</dbReference>
<feature type="domain" description="Phosphotyrosine protein phosphatase I" evidence="2">
    <location>
        <begin position="5"/>
        <end position="133"/>
    </location>
</feature>
<keyword evidence="4" id="KW-1185">Reference proteome</keyword>
<dbReference type="SMART" id="SM00226">
    <property type="entry name" value="LMWPc"/>
    <property type="match status" value="1"/>
</dbReference>
<dbReference type="Proteomes" id="UP000681155">
    <property type="component" value="Chromosome"/>
</dbReference>
<keyword evidence="1" id="KW-0059">Arsenical resistance</keyword>
<accession>A0ABX8F487</accession>
<gene>
    <name evidence="3" type="ORF">KJF94_14950</name>
</gene>
<dbReference type="RefSeq" id="WP_214384636.1">
    <property type="nucleotide sequence ID" value="NZ_CP075566.1"/>
</dbReference>
<dbReference type="CDD" id="cd16345">
    <property type="entry name" value="LMWP_ArsC"/>
    <property type="match status" value="1"/>
</dbReference>
<evidence type="ECO:0000259" key="2">
    <source>
        <dbReference type="SMART" id="SM00226"/>
    </source>
</evidence>
<dbReference type="SUPFAM" id="SSF52788">
    <property type="entry name" value="Phosphotyrosine protein phosphatases I"/>
    <property type="match status" value="1"/>
</dbReference>
<sequence>MADKMRVLFVCAKNDVRSLLAEALLRHTDSSNFEAFSAGLEPGEVDPRTLESLEHIGIETNGLRSKSINEFEGQEFHYVITLCDKSSEEASQMPSSGEVIVWSFEDPTTSEKHEPFRHALQEIHDRIKMFITVKTRQ</sequence>
<organism evidence="3 4">
    <name type="scientific">Pseudomonas hormoni</name>
    <dbReference type="NCBI Taxonomy" id="3093767"/>
    <lineage>
        <taxon>Bacteria</taxon>
        <taxon>Pseudomonadati</taxon>
        <taxon>Pseudomonadota</taxon>
        <taxon>Gammaproteobacteria</taxon>
        <taxon>Pseudomonadales</taxon>
        <taxon>Pseudomonadaceae</taxon>
        <taxon>Pseudomonas</taxon>
    </lineage>
</organism>
<dbReference type="Pfam" id="PF01451">
    <property type="entry name" value="LMWPc"/>
    <property type="match status" value="1"/>
</dbReference>
<protein>
    <submittedName>
        <fullName evidence="3">Arsenate reductase ArsC</fullName>
    </submittedName>
</protein>
<dbReference type="InterPro" id="IPR036196">
    <property type="entry name" value="Ptyr_pPase_sf"/>
</dbReference>
<dbReference type="PANTHER" id="PTHR43428">
    <property type="entry name" value="ARSENATE REDUCTASE"/>
    <property type="match status" value="1"/>
</dbReference>
<dbReference type="EMBL" id="CP075566">
    <property type="protein sequence ID" value="QVW26746.1"/>
    <property type="molecule type" value="Genomic_DNA"/>
</dbReference>
<evidence type="ECO:0000313" key="4">
    <source>
        <dbReference type="Proteomes" id="UP000681155"/>
    </source>
</evidence>
<evidence type="ECO:0000256" key="1">
    <source>
        <dbReference type="ARBA" id="ARBA00022849"/>
    </source>
</evidence>
<reference evidence="3 4" key="1">
    <citation type="submission" date="2021-05" db="EMBL/GenBank/DDBJ databases">
        <title>Complete genome of the cytokinin-producing biocontrol strain Pseudomonas fluorescens G20-18.</title>
        <authorList>
            <person name="Nielsen T.K."/>
            <person name="Mekureyaw M.F."/>
            <person name="Hansen L.H."/>
            <person name="Nicolaisen M.H."/>
            <person name="Roitsch T.G."/>
            <person name="Hennessy R.C."/>
        </authorList>
    </citation>
    <scope>NUCLEOTIDE SEQUENCE [LARGE SCALE GENOMIC DNA]</scope>
    <source>
        <strain evidence="3 4">G20-18</strain>
    </source>
</reference>
<name>A0ABX8F487_9PSED</name>
<evidence type="ECO:0000313" key="3">
    <source>
        <dbReference type="EMBL" id="QVW26746.1"/>
    </source>
</evidence>
<dbReference type="InterPro" id="IPR023485">
    <property type="entry name" value="Ptyr_pPase"/>
</dbReference>
<dbReference type="Gene3D" id="3.40.50.2300">
    <property type="match status" value="1"/>
</dbReference>